<dbReference type="STRING" id="1661398.A0A482W178"/>
<comment type="catalytic activity">
    <reaction evidence="17">
        <text>N-acetylneuraminate(in) + H(+)(in) = N-acetylneuraminate(out) + H(+)(out)</text>
        <dbReference type="Rhea" id="RHEA:28987"/>
        <dbReference type="ChEBI" id="CHEBI:15378"/>
        <dbReference type="ChEBI" id="CHEBI:35418"/>
    </reaction>
    <physiologicalReaction direction="right-to-left" evidence="17">
        <dbReference type="Rhea" id="RHEA:28989"/>
    </physiologicalReaction>
</comment>
<feature type="transmembrane region" description="Helical" evidence="26">
    <location>
        <begin position="123"/>
        <end position="146"/>
    </location>
</feature>
<organism evidence="28 29">
    <name type="scientific">Asbolus verrucosus</name>
    <name type="common">Desert ironclad beetle</name>
    <dbReference type="NCBI Taxonomy" id="1661398"/>
    <lineage>
        <taxon>Eukaryota</taxon>
        <taxon>Metazoa</taxon>
        <taxon>Ecdysozoa</taxon>
        <taxon>Arthropoda</taxon>
        <taxon>Hexapoda</taxon>
        <taxon>Insecta</taxon>
        <taxon>Pterygota</taxon>
        <taxon>Neoptera</taxon>
        <taxon>Endopterygota</taxon>
        <taxon>Coleoptera</taxon>
        <taxon>Polyphaga</taxon>
        <taxon>Cucujiformia</taxon>
        <taxon>Tenebrionidae</taxon>
        <taxon>Pimeliinae</taxon>
        <taxon>Asbolus</taxon>
    </lineage>
</organism>
<comment type="catalytic activity">
    <reaction evidence="15">
        <text>2 nitrate(out) + H(+)(out) = 2 nitrate(in) + H(+)(in)</text>
        <dbReference type="Rhea" id="RHEA:71539"/>
        <dbReference type="ChEBI" id="CHEBI:15378"/>
        <dbReference type="ChEBI" id="CHEBI:17632"/>
    </reaction>
    <physiologicalReaction direction="left-to-right" evidence="15">
        <dbReference type="Rhea" id="RHEA:71540"/>
    </physiologicalReaction>
</comment>
<feature type="transmembrane region" description="Helical" evidence="26">
    <location>
        <begin position="98"/>
        <end position="117"/>
    </location>
</feature>
<evidence type="ECO:0000256" key="6">
    <source>
        <dbReference type="ARBA" id="ARBA00022475"/>
    </source>
</evidence>
<accession>A0A482W178</accession>
<feature type="transmembrane region" description="Helical" evidence="26">
    <location>
        <begin position="384"/>
        <end position="406"/>
    </location>
</feature>
<feature type="transmembrane region" description="Helical" evidence="26">
    <location>
        <begin position="290"/>
        <end position="307"/>
    </location>
</feature>
<evidence type="ECO:0000256" key="21">
    <source>
        <dbReference type="ARBA" id="ARBA00056891"/>
    </source>
</evidence>
<evidence type="ECO:0000256" key="14">
    <source>
        <dbReference type="ARBA" id="ARBA00023329"/>
    </source>
</evidence>
<evidence type="ECO:0000256" key="26">
    <source>
        <dbReference type="SAM" id="Phobius"/>
    </source>
</evidence>
<keyword evidence="29" id="KW-1185">Reference proteome</keyword>
<evidence type="ECO:0000256" key="16">
    <source>
        <dbReference type="ARBA" id="ARBA00050554"/>
    </source>
</evidence>
<keyword evidence="8" id="KW-0769">Symport</keyword>
<comment type="catalytic activity">
    <reaction evidence="16">
        <text>L-aspartate(out) = L-aspartate(in)</text>
        <dbReference type="Rhea" id="RHEA:66332"/>
        <dbReference type="ChEBI" id="CHEBI:29991"/>
    </reaction>
    <physiologicalReaction direction="left-to-right" evidence="16">
        <dbReference type="Rhea" id="RHEA:66333"/>
    </physiologicalReaction>
</comment>
<protein>
    <recommendedName>
        <fullName evidence="22">Sialin</fullName>
    </recommendedName>
    <alternativeName>
        <fullName evidence="25">H(+)/nitrate cotransporter</fullName>
    </alternativeName>
    <alternativeName>
        <fullName evidence="23">H(+)/sialic acid cotransporter</fullName>
    </alternativeName>
    <alternativeName>
        <fullName evidence="24">Vesicular excitatory amino acid transporter</fullName>
    </alternativeName>
</protein>
<comment type="catalytic activity">
    <reaction evidence="20">
        <text>D-glucuronate(out) + H(+)(out) = D-glucuronate(in) + H(+)(in)</text>
        <dbReference type="Rhea" id="RHEA:72591"/>
        <dbReference type="ChEBI" id="CHEBI:15378"/>
        <dbReference type="ChEBI" id="CHEBI:58720"/>
    </reaction>
    <physiologicalReaction direction="left-to-right" evidence="20">
        <dbReference type="Rhea" id="RHEA:72592"/>
    </physiologicalReaction>
</comment>
<feature type="transmembrane region" description="Helical" evidence="26">
    <location>
        <begin position="629"/>
        <end position="649"/>
    </location>
</feature>
<dbReference type="InterPro" id="IPR011701">
    <property type="entry name" value="MFS"/>
</dbReference>
<evidence type="ECO:0000256" key="1">
    <source>
        <dbReference type="ARBA" id="ARBA00004432"/>
    </source>
</evidence>
<dbReference type="PANTHER" id="PTHR11662:SF455">
    <property type="entry name" value="GH23975P"/>
    <property type="match status" value="1"/>
</dbReference>
<feature type="transmembrane region" description="Helical" evidence="26">
    <location>
        <begin position="67"/>
        <end position="86"/>
    </location>
</feature>
<evidence type="ECO:0000256" key="23">
    <source>
        <dbReference type="ARBA" id="ARBA00080244"/>
    </source>
</evidence>
<feature type="transmembrane region" description="Helical" evidence="26">
    <location>
        <begin position="246"/>
        <end position="270"/>
    </location>
</feature>
<evidence type="ECO:0000256" key="10">
    <source>
        <dbReference type="ARBA" id="ARBA00023018"/>
    </source>
</evidence>
<evidence type="ECO:0000256" key="12">
    <source>
        <dbReference type="ARBA" id="ARBA00023180"/>
    </source>
</evidence>
<evidence type="ECO:0000256" key="17">
    <source>
        <dbReference type="ARBA" id="ARBA00050625"/>
    </source>
</evidence>
<comment type="subcellular location">
    <subcellularLocation>
        <location evidence="2">Basolateral cell membrane</location>
        <topology evidence="2">Multi-pass membrane protein</topology>
    </subcellularLocation>
    <subcellularLocation>
        <location evidence="3">Cytoplasmic vesicle</location>
        <location evidence="3">Secretory vesicle membrane</location>
        <topology evidence="3">Multi-pass membrane protein</topology>
    </subcellularLocation>
    <subcellularLocation>
        <location evidence="1">Cytoplasmic vesicle</location>
        <location evidence="1">Secretory vesicle</location>
        <location evidence="1">Synaptic vesicle membrane</location>
    </subcellularLocation>
    <subcellularLocation>
        <location evidence="4">Lysosome membrane</location>
    </subcellularLocation>
</comment>
<dbReference type="AlphaFoldDB" id="A0A482W178"/>
<comment type="catalytic activity">
    <reaction evidence="19">
        <text>L-glutamate(out) = L-glutamate(in)</text>
        <dbReference type="Rhea" id="RHEA:66336"/>
        <dbReference type="ChEBI" id="CHEBI:29985"/>
    </reaction>
    <physiologicalReaction direction="left-to-right" evidence="19">
        <dbReference type="Rhea" id="RHEA:66337"/>
    </physiologicalReaction>
</comment>
<proteinExistence type="predicted"/>
<keyword evidence="13" id="KW-0458">Lysosome</keyword>
<evidence type="ECO:0000256" key="22">
    <source>
        <dbReference type="ARBA" id="ARBA00069713"/>
    </source>
</evidence>
<feature type="transmembrane region" description="Helical" evidence="26">
    <location>
        <begin position="599"/>
        <end position="623"/>
    </location>
</feature>
<feature type="transmembrane region" description="Helical" evidence="26">
    <location>
        <begin position="418"/>
        <end position="437"/>
    </location>
</feature>
<feature type="non-terminal residue" evidence="28">
    <location>
        <position position="851"/>
    </location>
</feature>
<evidence type="ECO:0000256" key="7">
    <source>
        <dbReference type="ARBA" id="ARBA00022692"/>
    </source>
</evidence>
<sequence>TENYPKWKFWKKRRYVVATLAFFGFFNVYALRVNLSIAIVAMTENKTITLDNGTVTYGPEFEWDSKIQGYILSSFFYGYITTQLFGGWLSARVGGKRVFGGGIAVTAALTLITPWLAKANVYLLLAVRIIEGIFEGVTYPCIHAVWARWAPPLERTRLATLAFSGSYVGTVVSMPVCAYLAKALGWPSIFYFFGTLGLIWFAVWWVVVAETPAEDPRISKAELKYIKESLGHVDANRRIKHPWKKILMSMPVWAIVVSHFSENWGFYTLLTQLPKFMNEILDFNLGKTGFMSALPYLAMSIMIQISGHCADLLQEKGILSTTQVRKIFNCGAFIAQTIFMLGAAFWMSPVGTITCLTLAVGLGGFAWSGFSVNYLDVAPQHASVLMGLGNTVGTLPGILSPIISGYIVTTPTAQEWQIIFYIASAIYLFGCIIYGIFASGEVQPWAKEPYEHTGETPMKERVEMGFFNAYALRANLSIAIVAMTEYKNITLDNDTVIYGPEFEWDSKIQGYVLSSFFYGYITTQILGGWLSARIGGKKVFGGGIAVTALLTLITPWVAYLNVHVLLAVRVIEGIFEGVTYPCIHAIWARWAPPLERTRLATLAFSGSYVGIVISMPVSAYLATTFGWPSIFYFFGIIGLIWFVVWWIVVAETPAEDSRISKEELDYITRSLGSVGAKKTVVHPWKKILTSMPVWAIVVSHFCDNWGFYTLLTQLPKFMKDILNFDLGKTGFMSALPYLAMSVMIQFSGHLADWFLEKRVFTTTQVRKIFNCEGFVAHIIFMLGAAFWLEPAGAIVCLTLAVGLGVFAWSGFGVNYLDIAPQHASVIMGISNTVATLAGIFSPILTGHVVIT</sequence>
<evidence type="ECO:0000259" key="27">
    <source>
        <dbReference type="PROSITE" id="PS50850"/>
    </source>
</evidence>
<dbReference type="GO" id="GO:0005765">
    <property type="term" value="C:lysosomal membrane"/>
    <property type="evidence" value="ECO:0007669"/>
    <property type="project" value="UniProtKB-SubCell"/>
</dbReference>
<dbReference type="InterPro" id="IPR036259">
    <property type="entry name" value="MFS_trans_sf"/>
</dbReference>
<dbReference type="SUPFAM" id="SSF103473">
    <property type="entry name" value="MFS general substrate transporter"/>
    <property type="match status" value="2"/>
</dbReference>
<gene>
    <name evidence="28" type="ORF">BDFB_001974</name>
</gene>
<comment type="catalytic activity">
    <reaction evidence="18">
        <text>N-acetyl-L-aspartyl-L-glutamate(out) = N-acetyl-L-aspartyl-L-glutamate(in)</text>
        <dbReference type="Rhea" id="RHEA:72599"/>
        <dbReference type="ChEBI" id="CHEBI:76931"/>
    </reaction>
    <physiologicalReaction direction="left-to-right" evidence="18">
        <dbReference type="Rhea" id="RHEA:72600"/>
    </physiologicalReaction>
</comment>
<keyword evidence="14" id="KW-0968">Cytoplasmic vesicle</keyword>
<feature type="transmembrane region" description="Helical" evidence="26">
    <location>
        <begin position="734"/>
        <end position="755"/>
    </location>
</feature>
<feature type="domain" description="Major facilitator superfamily (MFS) profile" evidence="27">
    <location>
        <begin position="458"/>
        <end position="851"/>
    </location>
</feature>
<evidence type="ECO:0000256" key="2">
    <source>
        <dbReference type="ARBA" id="ARBA00004554"/>
    </source>
</evidence>
<evidence type="ECO:0000256" key="18">
    <source>
        <dbReference type="ARBA" id="ARBA00051403"/>
    </source>
</evidence>
<feature type="transmembrane region" description="Helical" evidence="26">
    <location>
        <begin position="564"/>
        <end position="587"/>
    </location>
</feature>
<dbReference type="OrthoDB" id="2985014at2759"/>
<comment type="caution">
    <text evidence="28">The sequence shown here is derived from an EMBL/GenBank/DDBJ whole genome shotgun (WGS) entry which is preliminary data.</text>
</comment>
<dbReference type="FunFam" id="1.20.1250.20:FF:000067">
    <property type="entry name" value="sialin isoform X2"/>
    <property type="match status" value="2"/>
</dbReference>
<feature type="transmembrane region" description="Helical" evidence="26">
    <location>
        <begin position="327"/>
        <end position="345"/>
    </location>
</feature>
<evidence type="ECO:0000256" key="8">
    <source>
        <dbReference type="ARBA" id="ARBA00022847"/>
    </source>
</evidence>
<dbReference type="GO" id="GO:0030672">
    <property type="term" value="C:synaptic vesicle membrane"/>
    <property type="evidence" value="ECO:0007669"/>
    <property type="project" value="UniProtKB-SubCell"/>
</dbReference>
<feature type="transmembrane region" description="Helical" evidence="26">
    <location>
        <begin position="508"/>
        <end position="532"/>
    </location>
</feature>
<dbReference type="GO" id="GO:0046942">
    <property type="term" value="P:carboxylic acid transport"/>
    <property type="evidence" value="ECO:0007669"/>
    <property type="project" value="UniProtKB-ARBA"/>
</dbReference>
<feature type="transmembrane region" description="Helical" evidence="26">
    <location>
        <begin position="158"/>
        <end position="182"/>
    </location>
</feature>
<keyword evidence="7 26" id="KW-0812">Transmembrane</keyword>
<feature type="non-terminal residue" evidence="28">
    <location>
        <position position="1"/>
    </location>
</feature>
<feature type="transmembrane region" description="Helical" evidence="26">
    <location>
        <begin position="767"/>
        <end position="786"/>
    </location>
</feature>
<feature type="transmembrane region" description="Helical" evidence="26">
    <location>
        <begin position="351"/>
        <end position="372"/>
    </location>
</feature>
<evidence type="ECO:0000256" key="15">
    <source>
        <dbReference type="ARBA" id="ARBA00050101"/>
    </source>
</evidence>
<dbReference type="GO" id="GO:0016323">
    <property type="term" value="C:basolateral plasma membrane"/>
    <property type="evidence" value="ECO:0007669"/>
    <property type="project" value="UniProtKB-SubCell"/>
</dbReference>
<evidence type="ECO:0000256" key="3">
    <source>
        <dbReference type="ARBA" id="ARBA00004638"/>
    </source>
</evidence>
<evidence type="ECO:0000256" key="5">
    <source>
        <dbReference type="ARBA" id="ARBA00022448"/>
    </source>
</evidence>
<dbReference type="InterPro" id="IPR050382">
    <property type="entry name" value="MFS_Na/Anion_cotransporter"/>
</dbReference>
<dbReference type="EMBL" id="QDEB01038897">
    <property type="protein sequence ID" value="RZC38911.1"/>
    <property type="molecule type" value="Genomic_DNA"/>
</dbReference>
<feature type="transmembrane region" description="Helical" evidence="26">
    <location>
        <begin position="539"/>
        <end position="558"/>
    </location>
</feature>
<dbReference type="Gene3D" id="1.20.1250.20">
    <property type="entry name" value="MFS general substrate transporter like domains"/>
    <property type="match status" value="4"/>
</dbReference>
<feature type="transmembrane region" description="Helical" evidence="26">
    <location>
        <begin position="792"/>
        <end position="813"/>
    </location>
</feature>
<feature type="transmembrane region" description="Helical" evidence="26">
    <location>
        <begin position="693"/>
        <end position="714"/>
    </location>
</feature>
<dbReference type="Pfam" id="PF07690">
    <property type="entry name" value="MFS_1"/>
    <property type="match status" value="2"/>
</dbReference>
<evidence type="ECO:0000256" key="13">
    <source>
        <dbReference type="ARBA" id="ARBA00023228"/>
    </source>
</evidence>
<keyword evidence="9 26" id="KW-1133">Transmembrane helix</keyword>
<keyword evidence="6" id="KW-1003">Cell membrane</keyword>
<reference evidence="28 29" key="1">
    <citation type="submission" date="2017-03" db="EMBL/GenBank/DDBJ databases">
        <title>Genome of the blue death feigning beetle - Asbolus verrucosus.</title>
        <authorList>
            <person name="Rider S.D."/>
        </authorList>
    </citation>
    <scope>NUCLEOTIDE SEQUENCE [LARGE SCALE GENOMIC DNA]</scope>
    <source>
        <strain evidence="28">Butters</strain>
        <tissue evidence="28">Head and leg muscle</tissue>
    </source>
</reference>
<feature type="domain" description="Major facilitator superfamily (MFS) profile" evidence="27">
    <location>
        <begin position="16"/>
        <end position="442"/>
    </location>
</feature>
<dbReference type="CDD" id="cd17318">
    <property type="entry name" value="MFS_SLC17"/>
    <property type="match status" value="2"/>
</dbReference>
<dbReference type="PROSITE" id="PS50850">
    <property type="entry name" value="MFS"/>
    <property type="match status" value="2"/>
</dbReference>
<evidence type="ECO:0000256" key="24">
    <source>
        <dbReference type="ARBA" id="ARBA00081195"/>
    </source>
</evidence>
<keyword evidence="12" id="KW-0325">Glycoprotein</keyword>
<dbReference type="GO" id="GO:0006820">
    <property type="term" value="P:monoatomic anion transport"/>
    <property type="evidence" value="ECO:0007669"/>
    <property type="project" value="TreeGrafter"/>
</dbReference>
<dbReference type="PANTHER" id="PTHR11662">
    <property type="entry name" value="SOLUTE CARRIER FAMILY 17"/>
    <property type="match status" value="1"/>
</dbReference>
<dbReference type="InterPro" id="IPR020846">
    <property type="entry name" value="MFS_dom"/>
</dbReference>
<evidence type="ECO:0000256" key="11">
    <source>
        <dbReference type="ARBA" id="ARBA00023136"/>
    </source>
</evidence>
<feature type="transmembrane region" description="Helical" evidence="26">
    <location>
        <begin position="15"/>
        <end position="42"/>
    </location>
</feature>
<comment type="function">
    <text evidence="21">Receptor for CM101, a polysaccharide produced by group B Streptococcus with antipathoangiogenic properties.</text>
</comment>
<keyword evidence="10" id="KW-0770">Synapse</keyword>
<feature type="transmembrane region" description="Helical" evidence="26">
    <location>
        <begin position="188"/>
        <end position="208"/>
    </location>
</feature>
<feature type="transmembrane region" description="Helical" evidence="26">
    <location>
        <begin position="466"/>
        <end position="484"/>
    </location>
</feature>
<keyword evidence="5" id="KW-0813">Transport</keyword>
<name>A0A482W178_ASBVE</name>
<evidence type="ECO:0000313" key="29">
    <source>
        <dbReference type="Proteomes" id="UP000292052"/>
    </source>
</evidence>
<evidence type="ECO:0000313" key="28">
    <source>
        <dbReference type="EMBL" id="RZC38911.1"/>
    </source>
</evidence>
<dbReference type="Proteomes" id="UP000292052">
    <property type="component" value="Unassembled WGS sequence"/>
</dbReference>
<dbReference type="GO" id="GO:0015293">
    <property type="term" value="F:symporter activity"/>
    <property type="evidence" value="ECO:0007669"/>
    <property type="project" value="UniProtKB-KW"/>
</dbReference>
<evidence type="ECO:0000256" key="4">
    <source>
        <dbReference type="ARBA" id="ARBA00004656"/>
    </source>
</evidence>
<evidence type="ECO:0000256" key="20">
    <source>
        <dbReference type="ARBA" id="ARBA00051612"/>
    </source>
</evidence>
<feature type="transmembrane region" description="Helical" evidence="26">
    <location>
        <begin position="825"/>
        <end position="850"/>
    </location>
</feature>
<keyword evidence="11 26" id="KW-0472">Membrane</keyword>
<evidence type="ECO:0000256" key="25">
    <source>
        <dbReference type="ARBA" id="ARBA00081925"/>
    </source>
</evidence>
<evidence type="ECO:0000256" key="19">
    <source>
        <dbReference type="ARBA" id="ARBA00051447"/>
    </source>
</evidence>
<evidence type="ECO:0000256" key="9">
    <source>
        <dbReference type="ARBA" id="ARBA00022989"/>
    </source>
</evidence>
<dbReference type="FunFam" id="1.20.1250.20:FF:000003">
    <property type="entry name" value="Solute carrier family 17 member 3"/>
    <property type="match status" value="2"/>
</dbReference>